<dbReference type="InterPro" id="IPR010732">
    <property type="entry name" value="T6SS_TssG-like"/>
</dbReference>
<dbReference type="PANTHER" id="PTHR35564:SF4">
    <property type="entry name" value="CYTOPLASMIC PROTEIN"/>
    <property type="match status" value="1"/>
</dbReference>
<reference evidence="2" key="1">
    <citation type="submission" date="2005-08" db="EMBL/GenBank/DDBJ databases">
        <title>Complete sequence of Chromosome1 of Ralstonia eutropha JMP134.</title>
        <authorList>
            <person name="Copeland A."/>
            <person name="Lucas S."/>
            <person name="Lapidus A."/>
            <person name="Barry K."/>
            <person name="Detter J.C."/>
            <person name="Glavina T."/>
            <person name="Hammon N."/>
            <person name="Israni S."/>
            <person name="Pitluck S."/>
            <person name="Goltsman E."/>
            <person name="Martinez M."/>
            <person name="Schmutz J."/>
            <person name="Larimer F."/>
            <person name="Land M."/>
            <person name="Lykidis A."/>
            <person name="Richardson P."/>
        </authorList>
    </citation>
    <scope>NUCLEOTIDE SEQUENCE</scope>
    <source>
        <strain evidence="2">JMP134</strain>
    </source>
</reference>
<sequence>MGADDRLPDAAVIDRLAANPAAFNLFQAIGLLERATPGAHPLGHGDGSGEAVRLRGLVSLAFQPRDVASVVAGAPQDADHADNEPPREAGQPPYTLTTPALSLAGANGPLPLPYTELLLERRAARDHAMAELLDIFNHRFLSFLYRGRVKHAPGLGAQAPATTTLAACLDALSNLGLRAGPRGPGGAAPWLRHAGLLGAAPRSMEGLLALLGDRLGLRVRGRQFVGGWLAVERTDSVRLGARGAPGTQLGGGAVLGRRCWDQSAGIGLDLQVPDARRLEGLLPGGPDHDLVAWLVRSHASQPFDVQLALQVAERPATRLGGGARLGWTAWLAGGAAARPAPVRLSLRVGADTLS</sequence>
<evidence type="ECO:0000256" key="1">
    <source>
        <dbReference type="SAM" id="MobiDB-lite"/>
    </source>
</evidence>
<dbReference type="Pfam" id="PF06996">
    <property type="entry name" value="T6SS_TssG"/>
    <property type="match status" value="1"/>
</dbReference>
<dbReference type="AlphaFoldDB" id="Q470U0"/>
<dbReference type="HOGENOM" id="CLU_048238_1_0_4"/>
<dbReference type="OrthoDB" id="1523296at2"/>
<proteinExistence type="predicted"/>
<dbReference type="KEGG" id="reu:Reut_A1728"/>
<protein>
    <recommendedName>
        <fullName evidence="3">Type VI secretion protein, VC_A0111 family</fullName>
    </recommendedName>
</protein>
<name>Q470U0_CUPPJ</name>
<dbReference type="NCBIfam" id="TIGR03347">
    <property type="entry name" value="VI_chp_1"/>
    <property type="match status" value="1"/>
</dbReference>
<feature type="region of interest" description="Disordered" evidence="1">
    <location>
        <begin position="73"/>
        <end position="100"/>
    </location>
</feature>
<organism evidence="2">
    <name type="scientific">Cupriavidus pinatubonensis (strain JMP 134 / LMG 1197)</name>
    <name type="common">Cupriavidus necator (strain JMP 134)</name>
    <dbReference type="NCBI Taxonomy" id="264198"/>
    <lineage>
        <taxon>Bacteria</taxon>
        <taxon>Pseudomonadati</taxon>
        <taxon>Pseudomonadota</taxon>
        <taxon>Betaproteobacteria</taxon>
        <taxon>Burkholderiales</taxon>
        <taxon>Burkholderiaceae</taxon>
        <taxon>Cupriavidus</taxon>
    </lineage>
</organism>
<evidence type="ECO:0000313" key="2">
    <source>
        <dbReference type="EMBL" id="AAZ61093.1"/>
    </source>
</evidence>
<feature type="compositionally biased region" description="Basic and acidic residues" evidence="1">
    <location>
        <begin position="77"/>
        <end position="87"/>
    </location>
</feature>
<accession>Q470U0</accession>
<evidence type="ECO:0008006" key="3">
    <source>
        <dbReference type="Google" id="ProtNLM"/>
    </source>
</evidence>
<dbReference type="eggNOG" id="COG3520">
    <property type="taxonomic scope" value="Bacteria"/>
</dbReference>
<dbReference type="PANTHER" id="PTHR35564">
    <property type="match status" value="1"/>
</dbReference>
<gene>
    <name evidence="2" type="ordered locus">Reut_A1728</name>
</gene>
<dbReference type="STRING" id="264198.Reut_A1728"/>
<dbReference type="EMBL" id="CP000090">
    <property type="protein sequence ID" value="AAZ61093.1"/>
    <property type="molecule type" value="Genomic_DNA"/>
</dbReference>